<dbReference type="PANTHER" id="PTHR18964">
    <property type="entry name" value="ROK (REPRESSOR, ORF, KINASE) FAMILY"/>
    <property type="match status" value="1"/>
</dbReference>
<dbReference type="InterPro" id="IPR036388">
    <property type="entry name" value="WH-like_DNA-bd_sf"/>
</dbReference>
<accession>A0ABZ2KHK5</accession>
<comment type="similarity">
    <text evidence="1">Belongs to the ROK (NagC/XylR) family.</text>
</comment>
<evidence type="ECO:0000256" key="1">
    <source>
        <dbReference type="ARBA" id="ARBA00006479"/>
    </source>
</evidence>
<dbReference type="RefSeq" id="WP_394847676.1">
    <property type="nucleotide sequence ID" value="NZ_CP089982.1"/>
</dbReference>
<dbReference type="InterPro" id="IPR043129">
    <property type="entry name" value="ATPase_NBD"/>
</dbReference>
<dbReference type="EMBL" id="CP089982">
    <property type="protein sequence ID" value="WXA97060.1"/>
    <property type="molecule type" value="Genomic_DNA"/>
</dbReference>
<protein>
    <submittedName>
        <fullName evidence="2">ROK family protein</fullName>
    </submittedName>
</protein>
<dbReference type="InterPro" id="IPR036390">
    <property type="entry name" value="WH_DNA-bd_sf"/>
</dbReference>
<organism evidence="2 3">
    <name type="scientific">Pendulispora brunnea</name>
    <dbReference type="NCBI Taxonomy" id="2905690"/>
    <lineage>
        <taxon>Bacteria</taxon>
        <taxon>Pseudomonadati</taxon>
        <taxon>Myxococcota</taxon>
        <taxon>Myxococcia</taxon>
        <taxon>Myxococcales</taxon>
        <taxon>Sorangiineae</taxon>
        <taxon>Pendulisporaceae</taxon>
        <taxon>Pendulispora</taxon>
    </lineage>
</organism>
<dbReference type="SUPFAM" id="SSF46785">
    <property type="entry name" value="Winged helix' DNA-binding domain"/>
    <property type="match status" value="1"/>
</dbReference>
<dbReference type="InterPro" id="IPR000600">
    <property type="entry name" value="ROK"/>
</dbReference>
<evidence type="ECO:0000313" key="3">
    <source>
        <dbReference type="Proteomes" id="UP001379533"/>
    </source>
</evidence>
<dbReference type="SUPFAM" id="SSF53067">
    <property type="entry name" value="Actin-like ATPase domain"/>
    <property type="match status" value="1"/>
</dbReference>
<evidence type="ECO:0000313" key="2">
    <source>
        <dbReference type="EMBL" id="WXA97060.1"/>
    </source>
</evidence>
<dbReference type="Gene3D" id="1.10.10.10">
    <property type="entry name" value="Winged helix-like DNA-binding domain superfamily/Winged helix DNA-binding domain"/>
    <property type="match status" value="1"/>
</dbReference>
<gene>
    <name evidence="2" type="ORF">LZC95_09460</name>
</gene>
<dbReference type="Pfam" id="PF00480">
    <property type="entry name" value="ROK"/>
    <property type="match status" value="1"/>
</dbReference>
<sequence>MSKVASITKVTDVRVPQVGTPASMRELNQRIVLTRLRSGGAATRPQLAKDTGLSKPTVGQALLELEQSRLVRTIGRTSAGLGRSAILYESNPSAGHVMGIDIGRARIRVAVADLAGTVVARIDEPNRCATARALVKTVNQLANKTVREAGLDLEDMVAKVVGSPGVPDPRGRILHYAPNLPDWGRKGLLDELEAALGVGLVVENDANLAAVGEHARGAAKGASSFVCVVIGTGIGMGIVLDGRLYRGAHGAAGEVGYLPFGWSSDENGSGTKKTPSARGLMEAAAAGDSVLKLAKSENLRDAQSALDVFVMARNGNERARRIVTEEAARLAYLVASVSAVLDPELVVLSGGIGKSADLLAGPMDKALRGLTPLVPRIVASELGEDAVLTGAISIGLRSAEDIVFDRRNEAVAD</sequence>
<dbReference type="Gene3D" id="3.30.420.40">
    <property type="match status" value="2"/>
</dbReference>
<dbReference type="Proteomes" id="UP001379533">
    <property type="component" value="Chromosome"/>
</dbReference>
<reference evidence="2 3" key="1">
    <citation type="submission" date="2021-12" db="EMBL/GenBank/DDBJ databases">
        <title>Discovery of the Pendulisporaceae a myxobacterial family with distinct sporulation behavior and unique specialized metabolism.</title>
        <authorList>
            <person name="Garcia R."/>
            <person name="Popoff A."/>
            <person name="Bader C.D."/>
            <person name="Loehr J."/>
            <person name="Walesch S."/>
            <person name="Walt C."/>
            <person name="Boldt J."/>
            <person name="Bunk B."/>
            <person name="Haeckl F.J.F.P.J."/>
            <person name="Gunesch A.P."/>
            <person name="Birkelbach J."/>
            <person name="Nuebel U."/>
            <person name="Pietschmann T."/>
            <person name="Bach T."/>
            <person name="Mueller R."/>
        </authorList>
    </citation>
    <scope>NUCLEOTIDE SEQUENCE [LARGE SCALE GENOMIC DNA]</scope>
    <source>
        <strain evidence="2 3">MSr12523</strain>
    </source>
</reference>
<name>A0ABZ2KHK5_9BACT</name>
<dbReference type="PANTHER" id="PTHR18964:SF149">
    <property type="entry name" value="BIFUNCTIONAL UDP-N-ACETYLGLUCOSAMINE 2-EPIMERASE_N-ACETYLMANNOSAMINE KINASE"/>
    <property type="match status" value="1"/>
</dbReference>
<proteinExistence type="inferred from homology"/>
<keyword evidence="3" id="KW-1185">Reference proteome</keyword>